<dbReference type="InterPro" id="IPR020606">
    <property type="entry name" value="Ribosomal_uS7_CS"/>
</dbReference>
<keyword evidence="2 8" id="KW-0689">Ribosomal protein</keyword>
<keyword evidence="3 8" id="KW-0687">Ribonucleoprotein</keyword>
<feature type="domain" description="Small ribosomal subunit protein uS7" evidence="9">
    <location>
        <begin position="46"/>
        <end position="159"/>
    </location>
</feature>
<comment type="similarity">
    <text evidence="1 8">Belongs to the universal ribosomal protein uS7 family.</text>
</comment>
<dbReference type="NCBIfam" id="TIGR01028">
    <property type="entry name" value="uS7_euk_arch"/>
    <property type="match status" value="1"/>
</dbReference>
<proteinExistence type="inferred from homology"/>
<reference evidence="10" key="1">
    <citation type="submission" date="2019-03" db="EMBL/GenBank/DDBJ databases">
        <title>Genome sequencing and reference-guided assembly of Black Bengal Goat (Capra hircus).</title>
        <authorList>
            <person name="Siddiki A.Z."/>
            <person name="Baten A."/>
            <person name="Billah M."/>
            <person name="Alam M.A.U."/>
            <person name="Shawrob K.S.M."/>
            <person name="Saha S."/>
            <person name="Chowdhury M."/>
            <person name="Rahman A.H."/>
            <person name="Stear M."/>
            <person name="Miah G."/>
            <person name="Das G.B."/>
            <person name="Hossain M.M."/>
            <person name="Kumkum M."/>
            <person name="Islam M.S."/>
            <person name="Mollah A.M."/>
            <person name="Ahsan A."/>
            <person name="Tusar F."/>
            <person name="Khan M.K.I."/>
        </authorList>
    </citation>
    <scope>NUCLEOTIDE SEQUENCE [LARGE SCALE GENOMIC DNA]</scope>
</reference>
<dbReference type="GO" id="GO:0015935">
    <property type="term" value="C:small ribosomal subunit"/>
    <property type="evidence" value="ECO:0007669"/>
    <property type="project" value="InterPro"/>
</dbReference>
<sequence length="206" mass="22905">MTEWETAAPAVAETPDIKLFGKWSTDDVQINDISLQDYIAVKEKYAKYLPHSAGRYAAKRFRKAQCPIVERLTNSMMMHGRNNGKKLMTVRIVKHAFEIIHLLTGENPLQVLVNAIINSGPREDSTRIGRAGTVRRQAVDVSPLRRVNQDFCLLCPACDDSAAPEALLRPCAATEESGPVCREVWTWCRGIYRAQEALGLPAIGQG</sequence>
<dbReference type="CDD" id="cd14867">
    <property type="entry name" value="uS7_Eukaryote"/>
    <property type="match status" value="1"/>
</dbReference>
<accession>A0A8C2PBY8</accession>
<dbReference type="Ensembl" id="ENSCHIT00010024878.1">
    <property type="protein sequence ID" value="ENSCHIP00010017763.1"/>
    <property type="gene ID" value="ENSCHIG00010012982.1"/>
</dbReference>
<evidence type="ECO:0000256" key="7">
    <source>
        <dbReference type="ARBA" id="ARBA00046547"/>
    </source>
</evidence>
<dbReference type="InterPro" id="IPR036823">
    <property type="entry name" value="Ribosomal_uS7_dom_sf"/>
</dbReference>
<dbReference type="GO" id="GO:0006412">
    <property type="term" value="P:translation"/>
    <property type="evidence" value="ECO:0007669"/>
    <property type="project" value="InterPro"/>
</dbReference>
<dbReference type="SUPFAM" id="SSF47973">
    <property type="entry name" value="Ribosomal protein S7"/>
    <property type="match status" value="1"/>
</dbReference>
<organism evidence="10">
    <name type="scientific">Capra hircus</name>
    <name type="common">Goat</name>
    <dbReference type="NCBI Taxonomy" id="9925"/>
    <lineage>
        <taxon>Eukaryota</taxon>
        <taxon>Metazoa</taxon>
        <taxon>Chordata</taxon>
        <taxon>Craniata</taxon>
        <taxon>Vertebrata</taxon>
        <taxon>Euteleostomi</taxon>
        <taxon>Mammalia</taxon>
        <taxon>Eutheria</taxon>
        <taxon>Laurasiatheria</taxon>
        <taxon>Artiodactyla</taxon>
        <taxon>Ruminantia</taxon>
        <taxon>Pecora</taxon>
        <taxon>Bovidae</taxon>
        <taxon>Caprinae</taxon>
        <taxon>Capra</taxon>
    </lineage>
</organism>
<dbReference type="InterPro" id="IPR000235">
    <property type="entry name" value="Ribosomal_uS7"/>
</dbReference>
<dbReference type="Pfam" id="PF00177">
    <property type="entry name" value="Ribosomal_S7"/>
    <property type="match status" value="1"/>
</dbReference>
<evidence type="ECO:0000256" key="5">
    <source>
        <dbReference type="ARBA" id="ARBA00044560"/>
    </source>
</evidence>
<dbReference type="GO" id="GO:0003735">
    <property type="term" value="F:structural constituent of ribosome"/>
    <property type="evidence" value="ECO:0007669"/>
    <property type="project" value="InterPro"/>
</dbReference>
<dbReference type="InterPro" id="IPR023798">
    <property type="entry name" value="Ribosomal_uS7_dom"/>
</dbReference>
<dbReference type="GO" id="GO:0003723">
    <property type="term" value="F:RNA binding"/>
    <property type="evidence" value="ECO:0007669"/>
    <property type="project" value="InterPro"/>
</dbReference>
<evidence type="ECO:0000256" key="2">
    <source>
        <dbReference type="ARBA" id="ARBA00022980"/>
    </source>
</evidence>
<evidence type="ECO:0000313" key="10">
    <source>
        <dbReference type="Ensembl" id="ENSCHIP00010017763.1"/>
    </source>
</evidence>
<evidence type="ECO:0000256" key="6">
    <source>
        <dbReference type="ARBA" id="ARBA00045441"/>
    </source>
</evidence>
<dbReference type="PANTHER" id="PTHR11205">
    <property type="entry name" value="RIBOSOMAL PROTEIN S7"/>
    <property type="match status" value="1"/>
</dbReference>
<dbReference type="Gene3D" id="1.10.455.10">
    <property type="entry name" value="Ribosomal protein S7 domain"/>
    <property type="match status" value="1"/>
</dbReference>
<evidence type="ECO:0000256" key="1">
    <source>
        <dbReference type="ARBA" id="ARBA00007151"/>
    </source>
</evidence>
<evidence type="ECO:0000256" key="8">
    <source>
        <dbReference type="RuleBase" id="RU003619"/>
    </source>
</evidence>
<protein>
    <recommendedName>
        <fullName evidence="4">Small ribosomal subunit protein uS7</fullName>
    </recommendedName>
    <alternativeName>
        <fullName evidence="5">40S ribosomal protein S5</fullName>
    </alternativeName>
</protein>
<evidence type="ECO:0000256" key="3">
    <source>
        <dbReference type="ARBA" id="ARBA00023274"/>
    </source>
</evidence>
<evidence type="ECO:0000256" key="4">
    <source>
        <dbReference type="ARBA" id="ARBA00044531"/>
    </source>
</evidence>
<dbReference type="AlphaFoldDB" id="A0A8C2PBY8"/>
<evidence type="ECO:0000259" key="9">
    <source>
        <dbReference type="Pfam" id="PF00177"/>
    </source>
</evidence>
<dbReference type="PROSITE" id="PS00052">
    <property type="entry name" value="RIBOSOMAL_S7"/>
    <property type="match status" value="1"/>
</dbReference>
<name>A0A8C2PBY8_CAPHI</name>
<comment type="function">
    <text evidence="6">Component of the small ribosomal subunit. The ribosome is a large ribonucleoprotein complex responsible for the synthesis of proteins in the cell. Part of the small subunit (SSU) processome, first precursor of the small eukaryotic ribosomal subunit. During the assembly of the SSU processome in the nucleolus, many ribosome biogenesis factors, an RNA chaperone and ribosomal proteins associate with the nascent pre-rRNA and work in concert to generate RNA folding, modifications, rearrangements and cleavage as well as targeted degradation of pre-ribosomal RNA by the RNA exosome.</text>
</comment>
<reference evidence="10" key="2">
    <citation type="submission" date="2025-08" db="UniProtKB">
        <authorList>
            <consortium name="Ensembl"/>
        </authorList>
    </citation>
    <scope>IDENTIFICATION</scope>
</reference>
<comment type="subunit">
    <text evidence="7">Component of the small ribosomal subunit. Part of the small subunit (SSU) processome, composed of more than 70 proteins and the RNA chaperone small nucleolar RNA (snoRNA) U3.</text>
</comment>
<dbReference type="InterPro" id="IPR005716">
    <property type="entry name" value="Ribosomal_uS7_euk/arc"/>
</dbReference>